<protein>
    <submittedName>
        <fullName evidence="1">Uncharacterized protein</fullName>
    </submittedName>
</protein>
<sequence>MIAIIRIPSGSAFSGSIESSHEEKLLGMKFESLSGIVTAMATRSWPFRDQSKSSREEKLLGMKFESPSGIVTAMATRMIDIQNEGARMTRDAPKFRTARAVCSISCF</sequence>
<reference evidence="1 2" key="1">
    <citation type="submission" date="2021-06" db="EMBL/GenBank/DDBJ databases">
        <title>Caerostris extrusa draft genome.</title>
        <authorList>
            <person name="Kono N."/>
            <person name="Arakawa K."/>
        </authorList>
    </citation>
    <scope>NUCLEOTIDE SEQUENCE [LARGE SCALE GENOMIC DNA]</scope>
</reference>
<keyword evidence="2" id="KW-1185">Reference proteome</keyword>
<gene>
    <name evidence="1" type="ORF">CEXT_256281</name>
</gene>
<accession>A0AAV4PA07</accession>
<organism evidence="1 2">
    <name type="scientific">Caerostris extrusa</name>
    <name type="common">Bark spider</name>
    <name type="synonym">Caerostris bankana</name>
    <dbReference type="NCBI Taxonomy" id="172846"/>
    <lineage>
        <taxon>Eukaryota</taxon>
        <taxon>Metazoa</taxon>
        <taxon>Ecdysozoa</taxon>
        <taxon>Arthropoda</taxon>
        <taxon>Chelicerata</taxon>
        <taxon>Arachnida</taxon>
        <taxon>Araneae</taxon>
        <taxon>Araneomorphae</taxon>
        <taxon>Entelegynae</taxon>
        <taxon>Araneoidea</taxon>
        <taxon>Araneidae</taxon>
        <taxon>Caerostris</taxon>
    </lineage>
</organism>
<name>A0AAV4PA07_CAEEX</name>
<evidence type="ECO:0000313" key="2">
    <source>
        <dbReference type="Proteomes" id="UP001054945"/>
    </source>
</evidence>
<proteinExistence type="predicted"/>
<dbReference type="Proteomes" id="UP001054945">
    <property type="component" value="Unassembled WGS sequence"/>
</dbReference>
<dbReference type="AlphaFoldDB" id="A0AAV4PA07"/>
<dbReference type="EMBL" id="BPLR01004180">
    <property type="protein sequence ID" value="GIX93006.1"/>
    <property type="molecule type" value="Genomic_DNA"/>
</dbReference>
<evidence type="ECO:0000313" key="1">
    <source>
        <dbReference type="EMBL" id="GIX93006.1"/>
    </source>
</evidence>
<comment type="caution">
    <text evidence="1">The sequence shown here is derived from an EMBL/GenBank/DDBJ whole genome shotgun (WGS) entry which is preliminary data.</text>
</comment>